<evidence type="ECO:0000256" key="5">
    <source>
        <dbReference type="ARBA" id="ARBA00022679"/>
    </source>
</evidence>
<dbReference type="InterPro" id="IPR036667">
    <property type="entry name" value="PTS_IIB_sorbose-sp_sf"/>
</dbReference>
<evidence type="ECO:0000256" key="3">
    <source>
        <dbReference type="ARBA" id="ARBA00022490"/>
    </source>
</evidence>
<organism evidence="9 10">
    <name type="scientific">Enterococcus florum</name>
    <dbReference type="NCBI Taxonomy" id="2480627"/>
    <lineage>
        <taxon>Bacteria</taxon>
        <taxon>Bacillati</taxon>
        <taxon>Bacillota</taxon>
        <taxon>Bacilli</taxon>
        <taxon>Lactobacillales</taxon>
        <taxon>Enterococcaceae</taxon>
        <taxon>Enterococcus</taxon>
    </lineage>
</organism>
<dbReference type="SUPFAM" id="SSF52728">
    <property type="entry name" value="PTS IIb component"/>
    <property type="match status" value="1"/>
</dbReference>
<keyword evidence="6" id="KW-0598">Phosphotransferase system</keyword>
<dbReference type="Gene3D" id="3.40.35.10">
    <property type="entry name" value="Phosphotransferase system, sorbose subfamily IIB component"/>
    <property type="match status" value="1"/>
</dbReference>
<dbReference type="EMBL" id="BJCC01000017">
    <property type="protein sequence ID" value="GCF94413.1"/>
    <property type="molecule type" value="Genomic_DNA"/>
</dbReference>
<keyword evidence="3" id="KW-0963">Cytoplasm</keyword>
<dbReference type="RefSeq" id="WP_146622833.1">
    <property type="nucleotide sequence ID" value="NZ_BJCC01000017.1"/>
</dbReference>
<evidence type="ECO:0000256" key="1">
    <source>
        <dbReference type="ARBA" id="ARBA00004496"/>
    </source>
</evidence>
<evidence type="ECO:0000256" key="7">
    <source>
        <dbReference type="ARBA" id="ARBA00022777"/>
    </source>
</evidence>
<keyword evidence="10" id="KW-1185">Reference proteome</keyword>
<dbReference type="InterPro" id="IPR004720">
    <property type="entry name" value="PTS_IIB_sorbose-sp"/>
</dbReference>
<proteinExistence type="predicted"/>
<accession>A0A4P5PME6</accession>
<dbReference type="GO" id="GO:0008982">
    <property type="term" value="F:protein-N(PI)-phosphohistidine-sugar phosphotransferase activity"/>
    <property type="evidence" value="ECO:0007669"/>
    <property type="project" value="InterPro"/>
</dbReference>
<comment type="subcellular location">
    <subcellularLocation>
        <location evidence="1">Cytoplasm</location>
    </subcellularLocation>
</comment>
<evidence type="ECO:0000256" key="2">
    <source>
        <dbReference type="ARBA" id="ARBA00022448"/>
    </source>
</evidence>
<reference evidence="10" key="1">
    <citation type="submission" date="2019-02" db="EMBL/GenBank/DDBJ databases">
        <title>Draft genome sequence of Enterococcus sp. Gos25-1.</title>
        <authorList>
            <person name="Tanaka N."/>
            <person name="Shiwa Y."/>
            <person name="Fujita N."/>
        </authorList>
    </citation>
    <scope>NUCLEOTIDE SEQUENCE [LARGE SCALE GENOMIC DNA]</scope>
    <source>
        <strain evidence="10">Gos25-1</strain>
    </source>
</reference>
<evidence type="ECO:0000259" key="8">
    <source>
        <dbReference type="PROSITE" id="PS51101"/>
    </source>
</evidence>
<sequence>MIKLTRIDYRLLHGQVVFSWTKSMGINRIIVVNDEAATDDFKKMSLNLAKPTGVKLNIFTVEEALSKMPKVETLKENIMLIFGNTKETLAFCETYPKIKEINYGGIPKTGDAKQFSSAIFLNSEEQTEAKKLKEMGIKQYIQQIPTSKSEDLNKLL</sequence>
<dbReference type="Proteomes" id="UP000290567">
    <property type="component" value="Unassembled WGS sequence"/>
</dbReference>
<dbReference type="Pfam" id="PF03830">
    <property type="entry name" value="PTSIIB_sorb"/>
    <property type="match status" value="1"/>
</dbReference>
<evidence type="ECO:0000313" key="10">
    <source>
        <dbReference type="Proteomes" id="UP000290567"/>
    </source>
</evidence>
<dbReference type="PROSITE" id="PS51101">
    <property type="entry name" value="PTS_EIIB_TYPE_4"/>
    <property type="match status" value="1"/>
</dbReference>
<gene>
    <name evidence="9" type="ORF">NRIC_23040</name>
</gene>
<dbReference type="GO" id="GO:0009401">
    <property type="term" value="P:phosphoenolpyruvate-dependent sugar phosphotransferase system"/>
    <property type="evidence" value="ECO:0007669"/>
    <property type="project" value="UniProtKB-KW"/>
</dbReference>
<dbReference type="GO" id="GO:0005737">
    <property type="term" value="C:cytoplasm"/>
    <property type="evidence" value="ECO:0007669"/>
    <property type="project" value="UniProtKB-SubCell"/>
</dbReference>
<keyword evidence="5" id="KW-0808">Transferase</keyword>
<feature type="domain" description="PTS EIIB type-4" evidence="8">
    <location>
        <begin position="1"/>
        <end position="156"/>
    </location>
</feature>
<keyword evidence="4" id="KW-0762">Sugar transport</keyword>
<evidence type="ECO:0000256" key="6">
    <source>
        <dbReference type="ARBA" id="ARBA00022683"/>
    </source>
</evidence>
<dbReference type="GO" id="GO:0016301">
    <property type="term" value="F:kinase activity"/>
    <property type="evidence" value="ECO:0007669"/>
    <property type="project" value="UniProtKB-KW"/>
</dbReference>
<comment type="caution">
    <text evidence="9">The sequence shown here is derived from an EMBL/GenBank/DDBJ whole genome shotgun (WGS) entry which is preliminary data.</text>
</comment>
<dbReference type="AlphaFoldDB" id="A0A4P5PME6"/>
<keyword evidence="2" id="KW-0813">Transport</keyword>
<protein>
    <submittedName>
        <fullName evidence="9">PTS sorbose transporter subunit IIC</fullName>
    </submittedName>
</protein>
<evidence type="ECO:0000256" key="4">
    <source>
        <dbReference type="ARBA" id="ARBA00022597"/>
    </source>
</evidence>
<dbReference type="OrthoDB" id="9788818at2"/>
<evidence type="ECO:0000313" key="9">
    <source>
        <dbReference type="EMBL" id="GCF94413.1"/>
    </source>
</evidence>
<keyword evidence="7" id="KW-0418">Kinase</keyword>
<name>A0A4P5PME6_9ENTE</name>